<dbReference type="InterPro" id="IPR004568">
    <property type="entry name" value="Ppantetheine-prot_Trfase_dom"/>
</dbReference>
<feature type="domain" description="4'-phosphopantetheinyl transferase" evidence="9">
    <location>
        <begin position="4"/>
        <end position="98"/>
    </location>
</feature>
<dbReference type="Gene3D" id="3.90.470.20">
    <property type="entry name" value="4'-phosphopantetheinyl transferase domain"/>
    <property type="match status" value="1"/>
</dbReference>
<keyword evidence="1 8" id="KW-0444">Lipid biosynthesis</keyword>
<evidence type="ECO:0000256" key="6">
    <source>
        <dbReference type="ARBA" id="ARBA00023098"/>
    </source>
</evidence>
<evidence type="ECO:0000256" key="3">
    <source>
        <dbReference type="ARBA" id="ARBA00022723"/>
    </source>
</evidence>
<dbReference type="EMBL" id="MELI01000061">
    <property type="protein sequence ID" value="OFW33720.1"/>
    <property type="molecule type" value="Genomic_DNA"/>
</dbReference>
<sequence>MIKGIGVDIVEISRIEQAINRRSKFTQRLFTDLERDYCLSKQKPHLHFAARFAAKEAAVKALGTGMRGMKWTDFEVRRDKWGRPYLRLSGNAANAAQERGVCDIFLSLSFSREAAIASAIAVGME</sequence>
<keyword evidence="5 8" id="KW-0460">Magnesium</keyword>
<proteinExistence type="inferred from homology"/>
<evidence type="ECO:0000313" key="11">
    <source>
        <dbReference type="Proteomes" id="UP000178086"/>
    </source>
</evidence>
<evidence type="ECO:0000256" key="8">
    <source>
        <dbReference type="HAMAP-Rule" id="MF_00101"/>
    </source>
</evidence>
<dbReference type="NCBIfam" id="TIGR00516">
    <property type="entry name" value="acpS"/>
    <property type="match status" value="1"/>
</dbReference>
<dbReference type="HAMAP" id="MF_00101">
    <property type="entry name" value="AcpS"/>
    <property type="match status" value="1"/>
</dbReference>
<dbReference type="EC" id="2.7.8.7" evidence="8"/>
<dbReference type="Pfam" id="PF01648">
    <property type="entry name" value="ACPS"/>
    <property type="match status" value="1"/>
</dbReference>
<comment type="function">
    <text evidence="8">Transfers the 4'-phosphopantetheine moiety from coenzyme A to a Ser of acyl-carrier-protein.</text>
</comment>
<dbReference type="Proteomes" id="UP000178086">
    <property type="component" value="Unassembled WGS sequence"/>
</dbReference>
<evidence type="ECO:0000256" key="4">
    <source>
        <dbReference type="ARBA" id="ARBA00022832"/>
    </source>
</evidence>
<name>A0A1F2UL31_9ACTN</name>
<dbReference type="InterPro" id="IPR002582">
    <property type="entry name" value="ACPS"/>
</dbReference>
<evidence type="ECO:0000256" key="5">
    <source>
        <dbReference type="ARBA" id="ARBA00022842"/>
    </source>
</evidence>
<gene>
    <name evidence="8" type="primary">acpS</name>
    <name evidence="10" type="ORF">A2074_03185</name>
</gene>
<accession>A0A1F2UL31</accession>
<evidence type="ECO:0000256" key="7">
    <source>
        <dbReference type="ARBA" id="ARBA00023160"/>
    </source>
</evidence>
<dbReference type="GO" id="GO:0005737">
    <property type="term" value="C:cytoplasm"/>
    <property type="evidence" value="ECO:0007669"/>
    <property type="project" value="UniProtKB-SubCell"/>
</dbReference>
<feature type="binding site" evidence="8">
    <location>
        <position position="56"/>
    </location>
    <ligand>
        <name>Mg(2+)</name>
        <dbReference type="ChEBI" id="CHEBI:18420"/>
    </ligand>
</feature>
<evidence type="ECO:0000256" key="1">
    <source>
        <dbReference type="ARBA" id="ARBA00022516"/>
    </source>
</evidence>
<dbReference type="InterPro" id="IPR008278">
    <property type="entry name" value="4-PPantetheinyl_Trfase_dom"/>
</dbReference>
<evidence type="ECO:0000259" key="9">
    <source>
        <dbReference type="Pfam" id="PF01648"/>
    </source>
</evidence>
<dbReference type="GO" id="GO:0006633">
    <property type="term" value="P:fatty acid biosynthetic process"/>
    <property type="evidence" value="ECO:0007669"/>
    <property type="project" value="UniProtKB-UniRule"/>
</dbReference>
<keyword evidence="2 8" id="KW-0808">Transferase</keyword>
<evidence type="ECO:0000256" key="2">
    <source>
        <dbReference type="ARBA" id="ARBA00022679"/>
    </source>
</evidence>
<evidence type="ECO:0000313" key="10">
    <source>
        <dbReference type="EMBL" id="OFW33720.1"/>
    </source>
</evidence>
<keyword evidence="7 8" id="KW-0275">Fatty acid biosynthesis</keyword>
<comment type="subcellular location">
    <subcellularLocation>
        <location evidence="8">Cytoplasm</location>
    </subcellularLocation>
</comment>
<comment type="caution">
    <text evidence="10">The sequence shown here is derived from an EMBL/GenBank/DDBJ whole genome shotgun (WGS) entry which is preliminary data.</text>
</comment>
<keyword evidence="3 8" id="KW-0479">Metal-binding</keyword>
<keyword evidence="8" id="KW-0963">Cytoplasm</keyword>
<comment type="cofactor">
    <cofactor evidence="8">
        <name>Mg(2+)</name>
        <dbReference type="ChEBI" id="CHEBI:18420"/>
    </cofactor>
</comment>
<comment type="catalytic activity">
    <reaction evidence="8">
        <text>apo-[ACP] + CoA = holo-[ACP] + adenosine 3',5'-bisphosphate + H(+)</text>
        <dbReference type="Rhea" id="RHEA:12068"/>
        <dbReference type="Rhea" id="RHEA-COMP:9685"/>
        <dbReference type="Rhea" id="RHEA-COMP:9690"/>
        <dbReference type="ChEBI" id="CHEBI:15378"/>
        <dbReference type="ChEBI" id="CHEBI:29999"/>
        <dbReference type="ChEBI" id="CHEBI:57287"/>
        <dbReference type="ChEBI" id="CHEBI:58343"/>
        <dbReference type="ChEBI" id="CHEBI:64479"/>
        <dbReference type="EC" id="2.7.8.7"/>
    </reaction>
</comment>
<dbReference type="GO" id="GO:0000287">
    <property type="term" value="F:magnesium ion binding"/>
    <property type="evidence" value="ECO:0007669"/>
    <property type="project" value="UniProtKB-UniRule"/>
</dbReference>
<dbReference type="GO" id="GO:0008897">
    <property type="term" value="F:holo-[acyl-carrier-protein] synthase activity"/>
    <property type="evidence" value="ECO:0007669"/>
    <property type="project" value="UniProtKB-UniRule"/>
</dbReference>
<dbReference type="NCBIfam" id="NF000832">
    <property type="entry name" value="PRK00070.3-2"/>
    <property type="match status" value="1"/>
</dbReference>
<dbReference type="InterPro" id="IPR037143">
    <property type="entry name" value="4-PPantetheinyl_Trfase_dom_sf"/>
</dbReference>
<feature type="binding site" evidence="8">
    <location>
        <position position="8"/>
    </location>
    <ligand>
        <name>Mg(2+)</name>
        <dbReference type="ChEBI" id="CHEBI:18420"/>
    </ligand>
</feature>
<comment type="similarity">
    <text evidence="8">Belongs to the P-Pant transferase superfamily. AcpS family.</text>
</comment>
<keyword evidence="4 8" id="KW-0276">Fatty acid metabolism</keyword>
<dbReference type="AlphaFoldDB" id="A0A1F2UL31"/>
<dbReference type="NCBIfam" id="TIGR00556">
    <property type="entry name" value="pantethn_trn"/>
    <property type="match status" value="1"/>
</dbReference>
<keyword evidence="6 8" id="KW-0443">Lipid metabolism</keyword>
<dbReference type="SUPFAM" id="SSF56214">
    <property type="entry name" value="4'-phosphopantetheinyl transferase"/>
    <property type="match status" value="1"/>
</dbReference>
<organism evidence="10 11">
    <name type="scientific">Candidatus Aquicultor primus</name>
    <dbReference type="NCBI Taxonomy" id="1797195"/>
    <lineage>
        <taxon>Bacteria</taxon>
        <taxon>Bacillati</taxon>
        <taxon>Actinomycetota</taxon>
        <taxon>Candidatus Aquicultoria</taxon>
        <taxon>Candidatus Aquicultorales</taxon>
        <taxon>Candidatus Aquicultoraceae</taxon>
        <taxon>Candidatus Aquicultor</taxon>
    </lineage>
</organism>
<protein>
    <recommendedName>
        <fullName evidence="8">Holo-[acyl-carrier-protein] synthase</fullName>
        <shortName evidence="8">Holo-ACP synthase</shortName>
        <ecNumber evidence="8">2.7.8.7</ecNumber>
    </recommendedName>
    <alternativeName>
        <fullName evidence="8">4'-phosphopantetheinyl transferase AcpS</fullName>
    </alternativeName>
</protein>
<reference evidence="10 11" key="1">
    <citation type="journal article" date="2016" name="Nat. Commun.">
        <title>Thousands of microbial genomes shed light on interconnected biogeochemical processes in an aquifer system.</title>
        <authorList>
            <person name="Anantharaman K."/>
            <person name="Brown C.T."/>
            <person name="Hug L.A."/>
            <person name="Sharon I."/>
            <person name="Castelle C.J."/>
            <person name="Probst A.J."/>
            <person name="Thomas B.C."/>
            <person name="Singh A."/>
            <person name="Wilkins M.J."/>
            <person name="Karaoz U."/>
            <person name="Brodie E.L."/>
            <person name="Williams K.H."/>
            <person name="Hubbard S.S."/>
            <person name="Banfield J.F."/>
        </authorList>
    </citation>
    <scope>NUCLEOTIDE SEQUENCE [LARGE SCALE GENOMIC DNA]</scope>
</reference>